<evidence type="ECO:0008006" key="6">
    <source>
        <dbReference type="Google" id="ProtNLM"/>
    </source>
</evidence>
<dbReference type="AlphaFoldDB" id="A0A8H3YDR8"/>
<evidence type="ECO:0000313" key="4">
    <source>
        <dbReference type="EMBL" id="GHJ84056.1"/>
    </source>
</evidence>
<dbReference type="InterPro" id="IPR040200">
    <property type="entry name" value="Mug57-like"/>
</dbReference>
<organism evidence="4 5">
    <name type="scientific">Naganishia liquefaciens</name>
    <dbReference type="NCBI Taxonomy" id="104408"/>
    <lineage>
        <taxon>Eukaryota</taxon>
        <taxon>Fungi</taxon>
        <taxon>Dikarya</taxon>
        <taxon>Basidiomycota</taxon>
        <taxon>Agaricomycotina</taxon>
        <taxon>Tremellomycetes</taxon>
        <taxon>Filobasidiales</taxon>
        <taxon>Filobasidiaceae</taxon>
        <taxon>Naganishia</taxon>
    </lineage>
</organism>
<protein>
    <recommendedName>
        <fullName evidence="6">FAS1 domain-containing protein</fullName>
    </recommendedName>
</protein>
<sequence length="207" mass="22846">MPRLARALCLCALTLLLFTLTARSQLVIQSPHDVAFNPSNPQQHAHDMTAPSYDQAPASPGPKLTECLTVERKLSLFYEYVREVAPVMKRIMSSTEQTTLLVPVNQAIIALPHKPHQDPADAISVSEAGAKSNAERFVMAHTVTTTIPWPIDVSRPITYPSMLGPHHRITFRREGDDVRVDPGNVKVLAMKEASNGRVVYLDGTVPY</sequence>
<feature type="chain" id="PRO_5034023516" description="FAS1 domain-containing protein" evidence="3">
    <location>
        <begin position="25"/>
        <end position="207"/>
    </location>
</feature>
<dbReference type="InterPro" id="IPR036378">
    <property type="entry name" value="FAS1_dom_sf"/>
</dbReference>
<evidence type="ECO:0000256" key="3">
    <source>
        <dbReference type="SAM" id="SignalP"/>
    </source>
</evidence>
<dbReference type="PANTHER" id="PTHR28156:SF1">
    <property type="entry name" value="FAS1 DOMAIN-CONTAINING PROTEIN YDR262W"/>
    <property type="match status" value="1"/>
</dbReference>
<dbReference type="Gene3D" id="2.30.180.10">
    <property type="entry name" value="FAS1 domain"/>
    <property type="match status" value="1"/>
</dbReference>
<reference evidence="4" key="1">
    <citation type="submission" date="2020-07" db="EMBL/GenBank/DDBJ databases">
        <title>Draft Genome Sequence of a Deep-Sea Yeast, Naganishia (Cryptococcus) liquefaciens strain N6.</title>
        <authorList>
            <person name="Han Y.W."/>
            <person name="Kajitani R."/>
            <person name="Morimoto H."/>
            <person name="Parhat M."/>
            <person name="Tsubouchi H."/>
            <person name="Bakenova O."/>
            <person name="Ogata M."/>
            <person name="Argunhan B."/>
            <person name="Aoki R."/>
            <person name="Kajiwara S."/>
            <person name="Itoh T."/>
            <person name="Iwasaki H."/>
        </authorList>
    </citation>
    <scope>NUCLEOTIDE SEQUENCE</scope>
    <source>
        <strain evidence="4">N6</strain>
    </source>
</reference>
<gene>
    <name evidence="4" type="ORF">NliqN6_0458</name>
</gene>
<dbReference type="Proteomes" id="UP000620104">
    <property type="component" value="Unassembled WGS sequence"/>
</dbReference>
<accession>A0A8H3YDR8</accession>
<keyword evidence="5" id="KW-1185">Reference proteome</keyword>
<keyword evidence="1 3" id="KW-0732">Signal</keyword>
<evidence type="ECO:0000256" key="1">
    <source>
        <dbReference type="ARBA" id="ARBA00022729"/>
    </source>
</evidence>
<dbReference type="EMBL" id="BLZA01000005">
    <property type="protein sequence ID" value="GHJ84056.1"/>
    <property type="molecule type" value="Genomic_DNA"/>
</dbReference>
<dbReference type="SUPFAM" id="SSF82153">
    <property type="entry name" value="FAS1 domain"/>
    <property type="match status" value="1"/>
</dbReference>
<feature type="region of interest" description="Disordered" evidence="2">
    <location>
        <begin position="37"/>
        <end position="60"/>
    </location>
</feature>
<proteinExistence type="predicted"/>
<comment type="caution">
    <text evidence="4">The sequence shown here is derived from an EMBL/GenBank/DDBJ whole genome shotgun (WGS) entry which is preliminary data.</text>
</comment>
<evidence type="ECO:0000256" key="2">
    <source>
        <dbReference type="SAM" id="MobiDB-lite"/>
    </source>
</evidence>
<dbReference type="OrthoDB" id="5551751at2759"/>
<evidence type="ECO:0000313" key="5">
    <source>
        <dbReference type="Proteomes" id="UP000620104"/>
    </source>
</evidence>
<dbReference type="PANTHER" id="PTHR28156">
    <property type="entry name" value="FAS1 DOMAIN-CONTAINING PROTEIN YDR262W"/>
    <property type="match status" value="1"/>
</dbReference>
<name>A0A8H3YDR8_9TREE</name>
<feature type="signal peptide" evidence="3">
    <location>
        <begin position="1"/>
        <end position="24"/>
    </location>
</feature>